<reference evidence="1 2" key="1">
    <citation type="submission" date="2018-09" db="EMBL/GenBank/DDBJ databases">
        <authorList>
            <person name="Wang Z."/>
        </authorList>
    </citation>
    <scope>NUCLEOTIDE SEQUENCE [LARGE SCALE GENOMIC DNA]</scope>
    <source>
        <strain evidence="1 2">ALS 81</strain>
    </source>
</reference>
<dbReference type="Proteomes" id="UP000286482">
    <property type="component" value="Unassembled WGS sequence"/>
</dbReference>
<organism evidence="1 2">
    <name type="scientific">Alginatibacterium sediminis</name>
    <dbReference type="NCBI Taxonomy" id="2164068"/>
    <lineage>
        <taxon>Bacteria</taxon>
        <taxon>Pseudomonadati</taxon>
        <taxon>Pseudomonadota</taxon>
        <taxon>Gammaproteobacteria</taxon>
        <taxon>Alteromonadales</taxon>
        <taxon>Alteromonadaceae</taxon>
        <taxon>Alginatibacterium</taxon>
    </lineage>
</organism>
<dbReference type="EMBL" id="RAQO01000004">
    <property type="protein sequence ID" value="RKF19591.1"/>
    <property type="molecule type" value="Genomic_DNA"/>
</dbReference>
<accession>A0A420EFV3</accession>
<name>A0A420EFV3_9ALTE</name>
<comment type="caution">
    <text evidence="1">The sequence shown here is derived from an EMBL/GenBank/DDBJ whole genome shotgun (WGS) entry which is preliminary data.</text>
</comment>
<protein>
    <submittedName>
        <fullName evidence="1">Uncharacterized protein</fullName>
    </submittedName>
</protein>
<evidence type="ECO:0000313" key="1">
    <source>
        <dbReference type="EMBL" id="RKF19591.1"/>
    </source>
</evidence>
<dbReference type="AlphaFoldDB" id="A0A420EFV3"/>
<proteinExistence type="predicted"/>
<sequence length="121" mass="13779">MLVSYYQKVQATLAQVQISQTAKQQLLSHAHLAYHTTQVSERPMVHTFKHQMLEFLLQSSDAREYNDSLQTEMERAWLDIVATLATPTKPQVIAYSRFEDSLEPHALICKAPEQMSSLMAG</sequence>
<dbReference type="RefSeq" id="WP_120353596.1">
    <property type="nucleotide sequence ID" value="NZ_RAQO01000004.1"/>
</dbReference>
<keyword evidence="2" id="KW-1185">Reference proteome</keyword>
<evidence type="ECO:0000313" key="2">
    <source>
        <dbReference type="Proteomes" id="UP000286482"/>
    </source>
</evidence>
<gene>
    <name evidence="1" type="ORF">DBZ36_03755</name>
</gene>